<organism evidence="1 2">
    <name type="scientific">Haematococcus lacustris</name>
    <name type="common">Green alga</name>
    <name type="synonym">Haematococcus pluvialis</name>
    <dbReference type="NCBI Taxonomy" id="44745"/>
    <lineage>
        <taxon>Eukaryota</taxon>
        <taxon>Viridiplantae</taxon>
        <taxon>Chlorophyta</taxon>
        <taxon>core chlorophytes</taxon>
        <taxon>Chlorophyceae</taxon>
        <taxon>CS clade</taxon>
        <taxon>Chlamydomonadales</taxon>
        <taxon>Haematococcaceae</taxon>
        <taxon>Haematococcus</taxon>
    </lineage>
</organism>
<dbReference type="Proteomes" id="UP000485058">
    <property type="component" value="Unassembled WGS sequence"/>
</dbReference>
<dbReference type="EMBL" id="BLLF01000009">
    <property type="protein sequence ID" value="GFH05796.1"/>
    <property type="molecule type" value="Genomic_DNA"/>
</dbReference>
<keyword evidence="2" id="KW-1185">Reference proteome</keyword>
<dbReference type="AlphaFoldDB" id="A0A699YFI0"/>
<evidence type="ECO:0000313" key="1">
    <source>
        <dbReference type="EMBL" id="GFH05796.1"/>
    </source>
</evidence>
<accession>A0A699YFI0</accession>
<sequence length="34" mass="3720">MPKLLSKVKQAYQANVYNGSAPQQQWLLSAGGKD</sequence>
<gene>
    <name evidence="1" type="ORF">HaLaN_00318</name>
</gene>
<evidence type="ECO:0000313" key="2">
    <source>
        <dbReference type="Proteomes" id="UP000485058"/>
    </source>
</evidence>
<proteinExistence type="predicted"/>
<reference evidence="1 2" key="1">
    <citation type="submission" date="2020-02" db="EMBL/GenBank/DDBJ databases">
        <title>Draft genome sequence of Haematococcus lacustris strain NIES-144.</title>
        <authorList>
            <person name="Morimoto D."/>
            <person name="Nakagawa S."/>
            <person name="Yoshida T."/>
            <person name="Sawayama S."/>
        </authorList>
    </citation>
    <scope>NUCLEOTIDE SEQUENCE [LARGE SCALE GENOMIC DNA]</scope>
    <source>
        <strain evidence="1 2">NIES-144</strain>
    </source>
</reference>
<comment type="caution">
    <text evidence="1">The sequence shown here is derived from an EMBL/GenBank/DDBJ whole genome shotgun (WGS) entry which is preliminary data.</text>
</comment>
<name>A0A699YFI0_HAELA</name>
<protein>
    <submittedName>
        <fullName evidence="1">Uncharacterized protein</fullName>
    </submittedName>
</protein>